<reference evidence="4 5" key="1">
    <citation type="submission" date="2016-10" db="EMBL/GenBank/DDBJ databases">
        <authorList>
            <person name="de Groot N.N."/>
        </authorList>
    </citation>
    <scope>NUCLEOTIDE SEQUENCE [LARGE SCALE GENOMIC DNA]</scope>
    <source>
        <strain evidence="4 5">DSM 28010</strain>
    </source>
</reference>
<dbReference type="Gene3D" id="3.40.630.30">
    <property type="match status" value="1"/>
</dbReference>
<protein>
    <submittedName>
        <fullName evidence="4">Ribosomal-protein-alanine N-acetyltransferase</fullName>
    </submittedName>
</protein>
<keyword evidence="1 4" id="KW-0808">Transferase</keyword>
<dbReference type="GO" id="GO:0016747">
    <property type="term" value="F:acyltransferase activity, transferring groups other than amino-acyl groups"/>
    <property type="evidence" value="ECO:0007669"/>
    <property type="project" value="InterPro"/>
</dbReference>
<evidence type="ECO:0000256" key="2">
    <source>
        <dbReference type="ARBA" id="ARBA00023315"/>
    </source>
</evidence>
<dbReference type="InterPro" id="IPR000182">
    <property type="entry name" value="GNAT_dom"/>
</dbReference>
<sequence>MTPEALARLHVRAFTHPRPWSAQEFTQLLDSPHVFVVAQSHAFALGRVIAGEAELLTIATDPDRRRQGLGAATLAGFHETAAARGAATAFLEVAADNTGARALYGSAGYDQTGLRAGYYKRADGTAIDALILSRALPLG</sequence>
<dbReference type="PANTHER" id="PTHR43420">
    <property type="entry name" value="ACETYLTRANSFERASE"/>
    <property type="match status" value="1"/>
</dbReference>
<dbReference type="InterPro" id="IPR016181">
    <property type="entry name" value="Acyl_CoA_acyltransferase"/>
</dbReference>
<gene>
    <name evidence="4" type="ORF">SAMN05421850_102121</name>
</gene>
<dbReference type="Pfam" id="PF00583">
    <property type="entry name" value="Acetyltransf_1"/>
    <property type="match status" value="1"/>
</dbReference>
<dbReference type="Proteomes" id="UP000199340">
    <property type="component" value="Unassembled WGS sequence"/>
</dbReference>
<dbReference type="SUPFAM" id="SSF55729">
    <property type="entry name" value="Acyl-CoA N-acyltransferases (Nat)"/>
    <property type="match status" value="1"/>
</dbReference>
<name>A0A1G8JFC0_9RHOB</name>
<dbReference type="OrthoDB" id="9804026at2"/>
<proteinExistence type="predicted"/>
<keyword evidence="2" id="KW-0012">Acyltransferase</keyword>
<evidence type="ECO:0000259" key="3">
    <source>
        <dbReference type="PROSITE" id="PS51186"/>
    </source>
</evidence>
<organism evidence="4 5">
    <name type="scientific">Lutimaribacter saemankumensis</name>
    <dbReference type="NCBI Taxonomy" id="490829"/>
    <lineage>
        <taxon>Bacteria</taxon>
        <taxon>Pseudomonadati</taxon>
        <taxon>Pseudomonadota</taxon>
        <taxon>Alphaproteobacteria</taxon>
        <taxon>Rhodobacterales</taxon>
        <taxon>Roseobacteraceae</taxon>
        <taxon>Lutimaribacter</taxon>
    </lineage>
</organism>
<accession>A0A1G8JFC0</accession>
<feature type="domain" description="N-acetyltransferase" evidence="3">
    <location>
        <begin position="1"/>
        <end position="137"/>
    </location>
</feature>
<keyword evidence="5" id="KW-1185">Reference proteome</keyword>
<dbReference type="RefSeq" id="WP_090027306.1">
    <property type="nucleotide sequence ID" value="NZ_FNEB01000002.1"/>
</dbReference>
<dbReference type="PROSITE" id="PS51186">
    <property type="entry name" value="GNAT"/>
    <property type="match status" value="1"/>
</dbReference>
<dbReference type="AlphaFoldDB" id="A0A1G8JFC0"/>
<dbReference type="STRING" id="490829.SAMN05421850_102121"/>
<dbReference type="EMBL" id="FNEB01000002">
    <property type="protein sequence ID" value="SDI29761.1"/>
    <property type="molecule type" value="Genomic_DNA"/>
</dbReference>
<dbReference type="PANTHER" id="PTHR43420:SF44">
    <property type="entry name" value="ACETYLTRANSFERASE YPEA"/>
    <property type="match status" value="1"/>
</dbReference>
<evidence type="ECO:0000313" key="5">
    <source>
        <dbReference type="Proteomes" id="UP000199340"/>
    </source>
</evidence>
<evidence type="ECO:0000256" key="1">
    <source>
        <dbReference type="ARBA" id="ARBA00022679"/>
    </source>
</evidence>
<evidence type="ECO:0000313" key="4">
    <source>
        <dbReference type="EMBL" id="SDI29761.1"/>
    </source>
</evidence>
<dbReference type="InterPro" id="IPR050680">
    <property type="entry name" value="YpeA/RimI_acetyltransf"/>
</dbReference>